<feature type="chain" id="PRO_5013177714" evidence="2">
    <location>
        <begin position="27"/>
        <end position="737"/>
    </location>
</feature>
<proteinExistence type="inferred from homology"/>
<dbReference type="PANTHER" id="PTHR42693:SF33">
    <property type="entry name" value="ARYLSULFATASE"/>
    <property type="match status" value="1"/>
</dbReference>
<feature type="domain" description="Xylose isomerase-like TIM barrel" evidence="4">
    <location>
        <begin position="503"/>
        <end position="733"/>
    </location>
</feature>
<dbReference type="InterPro" id="IPR013022">
    <property type="entry name" value="Xyl_isomerase-like_TIM-brl"/>
</dbReference>
<feature type="domain" description="Sulfatase N-terminal" evidence="3">
    <location>
        <begin position="33"/>
        <end position="370"/>
    </location>
</feature>
<dbReference type="GO" id="GO:0004065">
    <property type="term" value="F:arylsulfatase activity"/>
    <property type="evidence" value="ECO:0007669"/>
    <property type="project" value="TreeGrafter"/>
</dbReference>
<keyword evidence="6" id="KW-1185">Reference proteome</keyword>
<dbReference type="EMBL" id="FQUM01000007">
    <property type="protein sequence ID" value="SHF67717.1"/>
    <property type="molecule type" value="Genomic_DNA"/>
</dbReference>
<dbReference type="Gene3D" id="3.30.1120.10">
    <property type="match status" value="1"/>
</dbReference>
<reference evidence="5 6" key="1">
    <citation type="submission" date="2016-11" db="EMBL/GenBank/DDBJ databases">
        <authorList>
            <person name="Jaros S."/>
            <person name="Januszkiewicz K."/>
            <person name="Wedrychowicz H."/>
        </authorList>
    </citation>
    <scope>NUCLEOTIDE SEQUENCE [LARGE SCALE GENOMIC DNA]</scope>
    <source>
        <strain evidence="5 6">DSM 26910</strain>
    </source>
</reference>
<dbReference type="Gene3D" id="3.40.720.10">
    <property type="entry name" value="Alkaline Phosphatase, subunit A"/>
    <property type="match status" value="1"/>
</dbReference>
<dbReference type="AlphaFoldDB" id="A0A1M5DL67"/>
<dbReference type="STRING" id="1484053.SAMN05444274_107150"/>
<dbReference type="InterPro" id="IPR050738">
    <property type="entry name" value="Sulfatase"/>
</dbReference>
<dbReference type="PANTHER" id="PTHR42693">
    <property type="entry name" value="ARYLSULFATASE FAMILY MEMBER"/>
    <property type="match status" value="1"/>
</dbReference>
<evidence type="ECO:0000256" key="1">
    <source>
        <dbReference type="ARBA" id="ARBA00008779"/>
    </source>
</evidence>
<dbReference type="OrthoDB" id="9798407at2"/>
<dbReference type="RefSeq" id="WP_083570797.1">
    <property type="nucleotide sequence ID" value="NZ_FQUM01000007.1"/>
</dbReference>
<dbReference type="InterPro" id="IPR036237">
    <property type="entry name" value="Xyl_isomerase-like_sf"/>
</dbReference>
<dbReference type="Pfam" id="PF01261">
    <property type="entry name" value="AP_endonuc_2"/>
    <property type="match status" value="1"/>
</dbReference>
<evidence type="ECO:0000259" key="3">
    <source>
        <dbReference type="Pfam" id="PF00884"/>
    </source>
</evidence>
<evidence type="ECO:0000256" key="2">
    <source>
        <dbReference type="SAM" id="SignalP"/>
    </source>
</evidence>
<accession>A0A1M5DL67</accession>
<dbReference type="SUPFAM" id="SSF53649">
    <property type="entry name" value="Alkaline phosphatase-like"/>
    <property type="match status" value="1"/>
</dbReference>
<dbReference type="Gene3D" id="3.20.20.150">
    <property type="entry name" value="Divalent-metal-dependent TIM barrel enzymes"/>
    <property type="match status" value="1"/>
</dbReference>
<dbReference type="Proteomes" id="UP000184164">
    <property type="component" value="Unassembled WGS sequence"/>
</dbReference>
<sequence length="737" mass="83088">MKTIIRLFGCGLILAIFSMFSNESTAREKPGNPNIIIIYADDLGYGDLSTYGGTIPSPGIQRIADAGIMFTDFYVSAPVCTPSRYGLLTSRYPQRSLHNLTGALMPGDEGHIDKTTKILPQYLKDFGYSTALFGKWHLGNSKPEYLPCYYGFDKFVGHTHGCIDFFTHVYGSLGHDWYEDCQPLYEGGYATDLITKHAIDYLSSLDGQSPYFVYMSYNAPHYGKSDPANLPANTVVLQEGERQGVNYANTLQAPENYIERFAGVEDIYRRYYSAMVSNLDDNIAKLLDYLEKSNQLDNTIVWFISDNGGYSETNFKHASNGVLKGQKASLNEGGIRIPSALCWGKNIKPGQVISQPAANIDVLPTFLELIKPERAEKVNLADGVSLVPLILGNKSIDRDLFWKYRGNKAYRQGDWKLLDDKLFNLSDDISEENDLSKVRPDIYKELNEKWEKKEKEIEQTRQKTQEKVTCAEGKNKQLFPEMPGMVSYTYRNSFSKSIALTLDTLQELGIKDMEFSNLFGETALAIRKMLDERGMFCSSFGVSYNDLVTKTEEVGNNAKALGAKYVRVASIPHNQPFTLELAQKAVEDFNKTGKLLKEKFGLTFCYHNHGFEFYPYNGGTLFDYMVEQTNPDYVSFEIDILWTFLPGQDPAALINKYGDRFKLMHLKDLKKGVERGSLSGKTDKENDVALGSGQLDIPAILKAAKKAGIKHYYIEDESSSYSKQVPETIRYLNSLKY</sequence>
<name>A0A1M5DL67_9BACT</name>
<evidence type="ECO:0000259" key="4">
    <source>
        <dbReference type="Pfam" id="PF01261"/>
    </source>
</evidence>
<dbReference type="InterPro" id="IPR000917">
    <property type="entry name" value="Sulfatase_N"/>
</dbReference>
<dbReference type="InterPro" id="IPR017850">
    <property type="entry name" value="Alkaline_phosphatase_core_sf"/>
</dbReference>
<keyword evidence="2" id="KW-0732">Signal</keyword>
<feature type="signal peptide" evidence="2">
    <location>
        <begin position="1"/>
        <end position="26"/>
    </location>
</feature>
<dbReference type="Pfam" id="PF00884">
    <property type="entry name" value="Sulfatase"/>
    <property type="match status" value="1"/>
</dbReference>
<gene>
    <name evidence="5" type="ORF">SAMN05444274_107150</name>
</gene>
<evidence type="ECO:0000313" key="6">
    <source>
        <dbReference type="Proteomes" id="UP000184164"/>
    </source>
</evidence>
<protein>
    <submittedName>
        <fullName evidence="5">Arylsulfatase A</fullName>
    </submittedName>
</protein>
<evidence type="ECO:0000313" key="5">
    <source>
        <dbReference type="EMBL" id="SHF67717.1"/>
    </source>
</evidence>
<comment type="similarity">
    <text evidence="1">Belongs to the sulfatase family.</text>
</comment>
<dbReference type="SUPFAM" id="SSF51658">
    <property type="entry name" value="Xylose isomerase-like"/>
    <property type="match status" value="1"/>
</dbReference>
<organism evidence="5 6">
    <name type="scientific">Mariniphaga anaerophila</name>
    <dbReference type="NCBI Taxonomy" id="1484053"/>
    <lineage>
        <taxon>Bacteria</taxon>
        <taxon>Pseudomonadati</taxon>
        <taxon>Bacteroidota</taxon>
        <taxon>Bacteroidia</taxon>
        <taxon>Marinilabiliales</taxon>
        <taxon>Prolixibacteraceae</taxon>
        <taxon>Mariniphaga</taxon>
    </lineage>
</organism>